<keyword evidence="2" id="KW-1185">Reference proteome</keyword>
<organism evidence="1 2">
    <name type="scientific">Edhazardia aedis (strain USNM 41457)</name>
    <name type="common">Microsporidian parasite</name>
    <dbReference type="NCBI Taxonomy" id="1003232"/>
    <lineage>
        <taxon>Eukaryota</taxon>
        <taxon>Fungi</taxon>
        <taxon>Fungi incertae sedis</taxon>
        <taxon>Microsporidia</taxon>
        <taxon>Edhazardia</taxon>
    </lineage>
</organism>
<dbReference type="EMBL" id="AFBI03000006">
    <property type="protein sequence ID" value="EJW01281.1"/>
    <property type="molecule type" value="Genomic_DNA"/>
</dbReference>
<reference evidence="1 2" key="1">
    <citation type="submission" date="2011-08" db="EMBL/GenBank/DDBJ databases">
        <authorList>
            <person name="Liu Z.J."/>
            <person name="Shi F.L."/>
            <person name="Lu J.Q."/>
            <person name="Li M."/>
            <person name="Wang Z.L."/>
        </authorList>
    </citation>
    <scope>NUCLEOTIDE SEQUENCE [LARGE SCALE GENOMIC DNA]</scope>
    <source>
        <strain evidence="1 2">USNM 41457</strain>
    </source>
</reference>
<dbReference type="Proteomes" id="UP000003163">
    <property type="component" value="Unassembled WGS sequence"/>
</dbReference>
<reference evidence="2" key="2">
    <citation type="submission" date="2015-07" db="EMBL/GenBank/DDBJ databases">
        <title>Contrasting host-pathogen interactions and genome evolution in two generalist and specialist microsporidian pathogens of mosquitoes.</title>
        <authorList>
            <consortium name="The Broad Institute Genomics Platform"/>
            <consortium name="The Broad Institute Genome Sequencing Center for Infectious Disease"/>
            <person name="Cuomo C.A."/>
            <person name="Sanscrainte N.D."/>
            <person name="Goldberg J.M."/>
            <person name="Heiman D."/>
            <person name="Young S."/>
            <person name="Zeng Q."/>
            <person name="Becnel J.J."/>
            <person name="Birren B.W."/>
        </authorList>
    </citation>
    <scope>NUCLEOTIDE SEQUENCE [LARGE SCALE GENOMIC DNA]</scope>
    <source>
        <strain evidence="2">USNM 41457</strain>
    </source>
</reference>
<comment type="caution">
    <text evidence="1">The sequence shown here is derived from an EMBL/GenBank/DDBJ whole genome shotgun (WGS) entry which is preliminary data.</text>
</comment>
<sequence>MIISFLFLTPCVYSSLEVQKIKGYDYKSKTKYMHATAMKEIDNIYMRKIYHINTFLDKNILKAFHSYIKLLKSSDESDSANSKSMKTLQNHYNKIFKMAMSDFFNTSFNVKNNSFAFDQVTFIEHVGNIIYKNICYSTFNVFRKHANVRDTNKKNIQKLLSITQTCNCWIKDIFGVCSNVFFEKLAENLGLSIFDFFNYFEIISSIGKDKKELELCPWDLVSLDLLPDPTKFFETIREKILTIPKNSTIIICFAIYSQHLGPQFLLNVIDSMAKEKNGMVELSKFSLYCEIDEVVCTKMDEFFFKCYKYFQNLYSVTANSIEDYKILSFNFNYHHNFKINFSKSIEDLKKRKYITFKYISDQVFQIYFQSLTKYVETIWSCVLNVVISKSGMIEYALMKQKEWDASTLCDKKFIFYIYSKQKMIDKTNQERQSLLLYAQYVFQKQKKMIDMFKIIEGYNSGKHSKKDLLSENTKFDDFKKLFIENIRDEGAMIELKICRIIFIFMMVCNEESEKNELTNYEIDSIYYKLQECYKILKHFYCLLCELSTKEIFHVQRTNKQKEMLIFRIIPRLTVSKSCMNLPMLANLLKRKPNIEFQIIHDDIYKIFSKTNDNLDEKEARNSLMNFDTNKIQIQPEFTVNSCIESHDYMPKKVLENVDENPEKCVMDVENVQLRRKITSEISTVNKKENLETTFCQCNTKTEDKFLSSMNENINIKNSYFTLKRKKIYKKIKTFKNQIFQNKSSLNEKKFNLACEEMEIYQKLHN</sequence>
<accession>J9D085</accession>
<evidence type="ECO:0000313" key="1">
    <source>
        <dbReference type="EMBL" id="EJW01281.1"/>
    </source>
</evidence>
<dbReference type="AlphaFoldDB" id="J9D085"/>
<gene>
    <name evidence="1" type="ORF">EDEG_00526</name>
</gene>
<name>J9D085_EDHAE</name>
<dbReference type="HOGENOM" id="CLU_364852_0_0_1"/>
<proteinExistence type="predicted"/>
<protein>
    <submittedName>
        <fullName evidence="1">Uncharacterized protein</fullName>
    </submittedName>
</protein>
<dbReference type="VEuPathDB" id="MicrosporidiaDB:EDEG_00526"/>
<evidence type="ECO:0000313" key="2">
    <source>
        <dbReference type="Proteomes" id="UP000003163"/>
    </source>
</evidence>
<dbReference type="InParanoid" id="J9D085"/>